<evidence type="ECO:0000256" key="1">
    <source>
        <dbReference type="ARBA" id="ARBA00005466"/>
    </source>
</evidence>
<dbReference type="Gene3D" id="3.30.43.10">
    <property type="entry name" value="Uridine Diphospho-n-acetylenolpyruvylglucosamine Reductase, domain 2"/>
    <property type="match status" value="1"/>
</dbReference>
<dbReference type="PANTHER" id="PTHR42973:SF54">
    <property type="entry name" value="FAD-BINDING PCMH-TYPE DOMAIN-CONTAINING PROTEIN"/>
    <property type="match status" value="1"/>
</dbReference>
<dbReference type="InterPro" id="IPR012951">
    <property type="entry name" value="BBE"/>
</dbReference>
<accession>A0A9W8YZZ8</accession>
<sequence>MKFWFPSLLPALAAVALGETVWQQRNVSFDVPTSTLGVFPSNFTSKSQALTSFEATFNASKIGRNGDTRYGATIARVWTQQRKTWPELILYPETAEDVSIIMQFYSAAHSFWGDDGFAIMGGGHADFGGAQSPSVVIDLYEVGETVFATSPNVSTAESSSLSWPILKVGGGNDAGDVYSTLDGTGWAFLGPRAASIGIGGFLLGGGIAFQTNRYGVAVDNLVGVEAVLLDGTIIYANPYNEHSDFFWACTGGGWVGLGVITHFYIQAYPDPGVAYTATITWTEDQAAQVFKKTTDFFNNNQNPDAFPALLYYYKDPSEPASIVPLRERQFTLQLDAMYFGGDMAQVNASFEQFYEGASSITFETWTLKSMDQYLLTNYPYGYQRIFYGKSHTNSTEDFYNQTFSIFKDTVNGMIARGEDPGHTLWVDEYLFPGLNGRQPASDRDTAWPHATTSHITLTSSEWTNHSNQAYIYDREENYMAAYLRDFQNDLDEPPIYDYPNYIAPFSVASEVWGVDNFNRLLTIKEKYDPQCLFNRGRVIATSACLEKGLATTYANQSIGGYVA</sequence>
<dbReference type="PROSITE" id="PS51387">
    <property type="entry name" value="FAD_PCMH"/>
    <property type="match status" value="1"/>
</dbReference>
<comment type="caution">
    <text evidence="7">The sequence shown here is derived from an EMBL/GenBank/DDBJ whole genome shotgun (WGS) entry which is preliminary data.</text>
</comment>
<feature type="chain" id="PRO_5040904402" description="FAD-binding PCMH-type domain-containing protein" evidence="5">
    <location>
        <begin position="19"/>
        <end position="563"/>
    </location>
</feature>
<organism evidence="7 8">
    <name type="scientific">Gnomoniopsis smithogilvyi</name>
    <dbReference type="NCBI Taxonomy" id="1191159"/>
    <lineage>
        <taxon>Eukaryota</taxon>
        <taxon>Fungi</taxon>
        <taxon>Dikarya</taxon>
        <taxon>Ascomycota</taxon>
        <taxon>Pezizomycotina</taxon>
        <taxon>Sordariomycetes</taxon>
        <taxon>Sordariomycetidae</taxon>
        <taxon>Diaporthales</taxon>
        <taxon>Gnomoniaceae</taxon>
        <taxon>Gnomoniopsis</taxon>
    </lineage>
</organism>
<feature type="domain" description="FAD-binding PCMH-type" evidence="6">
    <location>
        <begin position="78"/>
        <end position="270"/>
    </location>
</feature>
<feature type="signal peptide" evidence="5">
    <location>
        <begin position="1"/>
        <end position="18"/>
    </location>
</feature>
<evidence type="ECO:0000259" key="6">
    <source>
        <dbReference type="PROSITE" id="PS51387"/>
    </source>
</evidence>
<name>A0A9W8YZZ8_9PEZI</name>
<proteinExistence type="inferred from homology"/>
<evidence type="ECO:0000313" key="7">
    <source>
        <dbReference type="EMBL" id="KAJ4396322.1"/>
    </source>
</evidence>
<dbReference type="GO" id="GO:0016491">
    <property type="term" value="F:oxidoreductase activity"/>
    <property type="evidence" value="ECO:0007669"/>
    <property type="project" value="UniProtKB-KW"/>
</dbReference>
<dbReference type="AlphaFoldDB" id="A0A9W8YZZ8"/>
<dbReference type="Pfam" id="PF08031">
    <property type="entry name" value="BBE"/>
    <property type="match status" value="1"/>
</dbReference>
<evidence type="ECO:0000256" key="4">
    <source>
        <dbReference type="ARBA" id="ARBA00023002"/>
    </source>
</evidence>
<evidence type="ECO:0000313" key="8">
    <source>
        <dbReference type="Proteomes" id="UP001140453"/>
    </source>
</evidence>
<keyword evidence="2" id="KW-0285">Flavoprotein</keyword>
<keyword evidence="8" id="KW-1185">Reference proteome</keyword>
<evidence type="ECO:0000256" key="2">
    <source>
        <dbReference type="ARBA" id="ARBA00022630"/>
    </source>
</evidence>
<dbReference type="GO" id="GO:0071949">
    <property type="term" value="F:FAD binding"/>
    <property type="evidence" value="ECO:0007669"/>
    <property type="project" value="InterPro"/>
</dbReference>
<dbReference type="InterPro" id="IPR016167">
    <property type="entry name" value="FAD-bd_PCMH_sub1"/>
</dbReference>
<keyword evidence="3" id="KW-0274">FAD</keyword>
<evidence type="ECO:0000256" key="5">
    <source>
        <dbReference type="SAM" id="SignalP"/>
    </source>
</evidence>
<dbReference type="SUPFAM" id="SSF56176">
    <property type="entry name" value="FAD-binding/transporter-associated domain-like"/>
    <property type="match status" value="1"/>
</dbReference>
<dbReference type="InterPro" id="IPR016169">
    <property type="entry name" value="FAD-bd_PCMH_sub2"/>
</dbReference>
<dbReference type="Gene3D" id="3.40.462.20">
    <property type="match status" value="1"/>
</dbReference>
<dbReference type="Gene3D" id="3.30.465.10">
    <property type="match status" value="1"/>
</dbReference>
<gene>
    <name evidence="7" type="ORF">N0V93_000541</name>
</gene>
<protein>
    <recommendedName>
        <fullName evidence="6">FAD-binding PCMH-type domain-containing protein</fullName>
    </recommendedName>
</protein>
<dbReference type="InterPro" id="IPR050416">
    <property type="entry name" value="FAD-linked_Oxidoreductase"/>
</dbReference>
<dbReference type="PANTHER" id="PTHR42973">
    <property type="entry name" value="BINDING OXIDOREDUCTASE, PUTATIVE (AFU_ORTHOLOGUE AFUA_1G17690)-RELATED"/>
    <property type="match status" value="1"/>
</dbReference>
<comment type="similarity">
    <text evidence="1">Belongs to the oxygen-dependent FAD-linked oxidoreductase family.</text>
</comment>
<dbReference type="OrthoDB" id="415825at2759"/>
<dbReference type="InterPro" id="IPR016166">
    <property type="entry name" value="FAD-bd_PCMH"/>
</dbReference>
<dbReference type="Proteomes" id="UP001140453">
    <property type="component" value="Unassembled WGS sequence"/>
</dbReference>
<dbReference type="Pfam" id="PF01565">
    <property type="entry name" value="FAD_binding_4"/>
    <property type="match status" value="1"/>
</dbReference>
<keyword evidence="5" id="KW-0732">Signal</keyword>
<evidence type="ECO:0000256" key="3">
    <source>
        <dbReference type="ARBA" id="ARBA00022827"/>
    </source>
</evidence>
<keyword evidence="4" id="KW-0560">Oxidoreductase</keyword>
<dbReference type="InterPro" id="IPR006094">
    <property type="entry name" value="Oxid_FAD_bind_N"/>
</dbReference>
<reference evidence="7" key="1">
    <citation type="submission" date="2022-10" db="EMBL/GenBank/DDBJ databases">
        <title>Tapping the CABI collections for fungal endophytes: first genome assemblies for Collariella, Neodidymelliopsis, Ascochyta clinopodiicola, Didymella pomorum, Didymosphaeria variabile, Neocosmospora piperis and Neocucurbitaria cava.</title>
        <authorList>
            <person name="Hill R."/>
        </authorList>
    </citation>
    <scope>NUCLEOTIDE SEQUENCE</scope>
    <source>
        <strain evidence="7">IMI 355082</strain>
    </source>
</reference>
<dbReference type="EMBL" id="JAPEVB010000001">
    <property type="protein sequence ID" value="KAJ4396322.1"/>
    <property type="molecule type" value="Genomic_DNA"/>
</dbReference>
<dbReference type="InterPro" id="IPR036318">
    <property type="entry name" value="FAD-bd_PCMH-like_sf"/>
</dbReference>